<evidence type="ECO:0000256" key="3">
    <source>
        <dbReference type="ARBA" id="ARBA00023163"/>
    </source>
</evidence>
<dbReference type="Proteomes" id="UP000320300">
    <property type="component" value="Unassembled WGS sequence"/>
</dbReference>
<protein>
    <submittedName>
        <fullName evidence="6">Transcriptional regulator, TetR family</fullName>
    </submittedName>
</protein>
<keyword evidence="7" id="KW-1185">Reference proteome</keyword>
<organism evidence="6 7">
    <name type="scientific">Pedobacter westerhofensis</name>
    <dbReference type="NCBI Taxonomy" id="425512"/>
    <lineage>
        <taxon>Bacteria</taxon>
        <taxon>Pseudomonadati</taxon>
        <taxon>Bacteroidota</taxon>
        <taxon>Sphingobacteriia</taxon>
        <taxon>Sphingobacteriales</taxon>
        <taxon>Sphingobacteriaceae</taxon>
        <taxon>Pedobacter</taxon>
    </lineage>
</organism>
<dbReference type="Pfam" id="PF16925">
    <property type="entry name" value="TetR_C_13"/>
    <property type="match status" value="1"/>
</dbReference>
<gene>
    <name evidence="6" type="ORF">SAMN06265348_113133</name>
</gene>
<evidence type="ECO:0000256" key="1">
    <source>
        <dbReference type="ARBA" id="ARBA00023015"/>
    </source>
</evidence>
<dbReference type="SUPFAM" id="SSF46689">
    <property type="entry name" value="Homeodomain-like"/>
    <property type="match status" value="1"/>
</dbReference>
<evidence type="ECO:0000256" key="4">
    <source>
        <dbReference type="PROSITE-ProRule" id="PRU00335"/>
    </source>
</evidence>
<dbReference type="AlphaFoldDB" id="A0A521FKI9"/>
<dbReference type="InterPro" id="IPR011075">
    <property type="entry name" value="TetR_C"/>
</dbReference>
<dbReference type="Pfam" id="PF00440">
    <property type="entry name" value="TetR_N"/>
    <property type="match status" value="1"/>
</dbReference>
<name>A0A521FKI9_9SPHI</name>
<dbReference type="GO" id="GO:0003677">
    <property type="term" value="F:DNA binding"/>
    <property type="evidence" value="ECO:0007669"/>
    <property type="project" value="UniProtKB-UniRule"/>
</dbReference>
<dbReference type="Gene3D" id="1.10.10.60">
    <property type="entry name" value="Homeodomain-like"/>
    <property type="match status" value="1"/>
</dbReference>
<dbReference type="SUPFAM" id="SSF48498">
    <property type="entry name" value="Tetracyclin repressor-like, C-terminal domain"/>
    <property type="match status" value="1"/>
</dbReference>
<dbReference type="PANTHER" id="PTHR47506">
    <property type="entry name" value="TRANSCRIPTIONAL REGULATORY PROTEIN"/>
    <property type="match status" value="1"/>
</dbReference>
<reference evidence="6 7" key="1">
    <citation type="submission" date="2017-05" db="EMBL/GenBank/DDBJ databases">
        <authorList>
            <person name="Varghese N."/>
            <person name="Submissions S."/>
        </authorList>
    </citation>
    <scope>NUCLEOTIDE SEQUENCE [LARGE SCALE GENOMIC DNA]</scope>
    <source>
        <strain evidence="6 7">DSM 19036</strain>
    </source>
</reference>
<keyword evidence="3" id="KW-0804">Transcription</keyword>
<dbReference type="PANTHER" id="PTHR47506:SF10">
    <property type="entry name" value="TRANSCRIPTIONAL REGULATORY PROTEIN"/>
    <property type="match status" value="1"/>
</dbReference>
<feature type="domain" description="HTH tetR-type" evidence="5">
    <location>
        <begin position="6"/>
        <end position="66"/>
    </location>
</feature>
<evidence type="ECO:0000313" key="6">
    <source>
        <dbReference type="EMBL" id="SMO96727.1"/>
    </source>
</evidence>
<feature type="DNA-binding region" description="H-T-H motif" evidence="4">
    <location>
        <begin position="29"/>
        <end position="48"/>
    </location>
</feature>
<proteinExistence type="predicted"/>
<accession>A0A521FKI9</accession>
<dbReference type="InterPro" id="IPR036271">
    <property type="entry name" value="Tet_transcr_reg_TetR-rel_C_sf"/>
</dbReference>
<sequence>MPRSKEFDYDQKLEIARNLFWEKGYHATSMNDLVDTLKLNRSSIYDTYGNKHSLFIKCLSSYILKKENQYKEAGKKGKSPLEAVHLIIKSVVKNMILEAKTCMSVKTTVELGKTDEETQALLNQQAKDSVILFSGLLQQAKEQGELAENKDPETIAHFIVASFSSLWNADIIFKDKKLTQKLTDHLISTINT</sequence>
<dbReference type="InterPro" id="IPR001647">
    <property type="entry name" value="HTH_TetR"/>
</dbReference>
<keyword evidence="1" id="KW-0805">Transcription regulation</keyword>
<dbReference type="InterPro" id="IPR009057">
    <property type="entry name" value="Homeodomain-like_sf"/>
</dbReference>
<dbReference type="RefSeq" id="WP_142530556.1">
    <property type="nucleotide sequence ID" value="NZ_CBCSJO010000012.1"/>
</dbReference>
<evidence type="ECO:0000256" key="2">
    <source>
        <dbReference type="ARBA" id="ARBA00023125"/>
    </source>
</evidence>
<dbReference type="PROSITE" id="PS50977">
    <property type="entry name" value="HTH_TETR_2"/>
    <property type="match status" value="1"/>
</dbReference>
<evidence type="ECO:0000313" key="7">
    <source>
        <dbReference type="Proteomes" id="UP000320300"/>
    </source>
</evidence>
<dbReference type="OrthoDB" id="9795242at2"/>
<dbReference type="EMBL" id="FXTN01000013">
    <property type="protein sequence ID" value="SMO96727.1"/>
    <property type="molecule type" value="Genomic_DNA"/>
</dbReference>
<keyword evidence="2 4" id="KW-0238">DNA-binding</keyword>
<dbReference type="Gene3D" id="1.10.357.10">
    <property type="entry name" value="Tetracycline Repressor, domain 2"/>
    <property type="match status" value="1"/>
</dbReference>
<evidence type="ECO:0000259" key="5">
    <source>
        <dbReference type="PROSITE" id="PS50977"/>
    </source>
</evidence>